<evidence type="ECO:0000313" key="2">
    <source>
        <dbReference type="Proteomes" id="UP000828390"/>
    </source>
</evidence>
<dbReference type="InterPro" id="IPR032675">
    <property type="entry name" value="LRR_dom_sf"/>
</dbReference>
<gene>
    <name evidence="1" type="ORF">DPMN_170144</name>
</gene>
<evidence type="ECO:0000313" key="1">
    <source>
        <dbReference type="EMBL" id="KAH3768926.1"/>
    </source>
</evidence>
<dbReference type="AlphaFoldDB" id="A0A9D4DXU6"/>
<dbReference type="Gene3D" id="3.80.10.10">
    <property type="entry name" value="Ribonuclease Inhibitor"/>
    <property type="match status" value="1"/>
</dbReference>
<reference evidence="1" key="1">
    <citation type="journal article" date="2019" name="bioRxiv">
        <title>The Genome of the Zebra Mussel, Dreissena polymorpha: A Resource for Invasive Species Research.</title>
        <authorList>
            <person name="McCartney M.A."/>
            <person name="Auch B."/>
            <person name="Kono T."/>
            <person name="Mallez S."/>
            <person name="Zhang Y."/>
            <person name="Obille A."/>
            <person name="Becker A."/>
            <person name="Abrahante J.E."/>
            <person name="Garbe J."/>
            <person name="Badalamenti J.P."/>
            <person name="Herman A."/>
            <person name="Mangelson H."/>
            <person name="Liachko I."/>
            <person name="Sullivan S."/>
            <person name="Sone E.D."/>
            <person name="Koren S."/>
            <person name="Silverstein K.A.T."/>
            <person name="Beckman K.B."/>
            <person name="Gohl D.M."/>
        </authorList>
    </citation>
    <scope>NUCLEOTIDE SEQUENCE</scope>
    <source>
        <strain evidence="1">Duluth1</strain>
        <tissue evidence="1">Whole animal</tissue>
    </source>
</reference>
<protein>
    <submittedName>
        <fullName evidence="1">Uncharacterized protein</fullName>
    </submittedName>
</protein>
<organism evidence="1 2">
    <name type="scientific">Dreissena polymorpha</name>
    <name type="common">Zebra mussel</name>
    <name type="synonym">Mytilus polymorpha</name>
    <dbReference type="NCBI Taxonomy" id="45954"/>
    <lineage>
        <taxon>Eukaryota</taxon>
        <taxon>Metazoa</taxon>
        <taxon>Spiralia</taxon>
        <taxon>Lophotrochozoa</taxon>
        <taxon>Mollusca</taxon>
        <taxon>Bivalvia</taxon>
        <taxon>Autobranchia</taxon>
        <taxon>Heteroconchia</taxon>
        <taxon>Euheterodonta</taxon>
        <taxon>Imparidentia</taxon>
        <taxon>Neoheterodontei</taxon>
        <taxon>Myida</taxon>
        <taxon>Dreissenoidea</taxon>
        <taxon>Dreissenidae</taxon>
        <taxon>Dreissena</taxon>
    </lineage>
</organism>
<comment type="caution">
    <text evidence="1">The sequence shown here is derived from an EMBL/GenBank/DDBJ whole genome shotgun (WGS) entry which is preliminary data.</text>
</comment>
<accession>A0A9D4DXU6</accession>
<dbReference type="SUPFAM" id="SSF52047">
    <property type="entry name" value="RNI-like"/>
    <property type="match status" value="1"/>
</dbReference>
<reference evidence="1" key="2">
    <citation type="submission" date="2020-11" db="EMBL/GenBank/DDBJ databases">
        <authorList>
            <person name="McCartney M.A."/>
            <person name="Auch B."/>
            <person name="Kono T."/>
            <person name="Mallez S."/>
            <person name="Becker A."/>
            <person name="Gohl D.M."/>
            <person name="Silverstein K.A.T."/>
            <person name="Koren S."/>
            <person name="Bechman K.B."/>
            <person name="Herman A."/>
            <person name="Abrahante J.E."/>
            <person name="Garbe J."/>
        </authorList>
    </citation>
    <scope>NUCLEOTIDE SEQUENCE</scope>
    <source>
        <strain evidence="1">Duluth1</strain>
        <tissue evidence="1">Whole animal</tissue>
    </source>
</reference>
<dbReference type="Proteomes" id="UP000828390">
    <property type="component" value="Unassembled WGS sequence"/>
</dbReference>
<dbReference type="EMBL" id="JAIWYP010000009">
    <property type="protein sequence ID" value="KAH3768926.1"/>
    <property type="molecule type" value="Genomic_DNA"/>
</dbReference>
<dbReference type="SUPFAM" id="SSF52058">
    <property type="entry name" value="L domain-like"/>
    <property type="match status" value="1"/>
</dbReference>
<keyword evidence="2" id="KW-1185">Reference proteome</keyword>
<sequence length="380" mass="43340">MLKALITFGTLMFCERAFSHPARPLLPECVEQRSKGNDVDLICNIANNRFLDYDNIRLLTQSLNNGGKFNVTIACQTGGLVRMPWPFNAKNVVSIQISGCETVGYMSEAFLDRQFPTELKYVSVEDVTHRIMLKELYDILMNLDQLTSNYDCGPNQAFTHIFRNVQYSFPPRSGSLEERAMDEQLASNDSIKSLLSHNRVCTYPNLNYLEESGKTSLGLLHFKIIESTVQYPELKHFKFANNSLHKIPKELRNLNIHFMPKLSYLDLSDNDITKPVFTFSGRDRLPLVVNLQRNKIQVIDSATLNLLTAYSNVVFDIRANPLRCSCELVKYGEHLLNRVASKAATDVYQELRCSFQNGLVEEQRLISDRGIKELICNGLH</sequence>
<name>A0A9D4DXU6_DREPO</name>
<proteinExistence type="predicted"/>